<dbReference type="eggNOG" id="KOG1023">
    <property type="taxonomic scope" value="Eukaryota"/>
</dbReference>
<reference evidence="9" key="3">
    <citation type="submission" date="2016-03" db="UniProtKB">
        <authorList>
            <consortium name="EnsemblProtists"/>
        </authorList>
    </citation>
    <scope>IDENTIFICATION</scope>
</reference>
<reference evidence="8 10" key="1">
    <citation type="journal article" date="2012" name="Nature">
        <title>Algal genomes reveal evolutionary mosaicism and the fate of nucleomorphs.</title>
        <authorList>
            <consortium name="DOE Joint Genome Institute"/>
            <person name="Curtis B.A."/>
            <person name="Tanifuji G."/>
            <person name="Burki F."/>
            <person name="Gruber A."/>
            <person name="Irimia M."/>
            <person name="Maruyama S."/>
            <person name="Arias M.C."/>
            <person name="Ball S.G."/>
            <person name="Gile G.H."/>
            <person name="Hirakawa Y."/>
            <person name="Hopkins J.F."/>
            <person name="Kuo A."/>
            <person name="Rensing S.A."/>
            <person name="Schmutz J."/>
            <person name="Symeonidi A."/>
            <person name="Elias M."/>
            <person name="Eveleigh R.J."/>
            <person name="Herman E.K."/>
            <person name="Klute M.J."/>
            <person name="Nakayama T."/>
            <person name="Obornik M."/>
            <person name="Reyes-Prieto A."/>
            <person name="Armbrust E.V."/>
            <person name="Aves S.J."/>
            <person name="Beiko R.G."/>
            <person name="Coutinho P."/>
            <person name="Dacks J.B."/>
            <person name="Durnford D.G."/>
            <person name="Fast N.M."/>
            <person name="Green B.R."/>
            <person name="Grisdale C.J."/>
            <person name="Hempel F."/>
            <person name="Henrissat B."/>
            <person name="Hoppner M.P."/>
            <person name="Ishida K."/>
            <person name="Kim E."/>
            <person name="Koreny L."/>
            <person name="Kroth P.G."/>
            <person name="Liu Y."/>
            <person name="Malik S.B."/>
            <person name="Maier U.G."/>
            <person name="McRose D."/>
            <person name="Mock T."/>
            <person name="Neilson J.A."/>
            <person name="Onodera N.T."/>
            <person name="Poole A.M."/>
            <person name="Pritham E.J."/>
            <person name="Richards T.A."/>
            <person name="Rocap G."/>
            <person name="Roy S.W."/>
            <person name="Sarai C."/>
            <person name="Schaack S."/>
            <person name="Shirato S."/>
            <person name="Slamovits C.H."/>
            <person name="Spencer D.F."/>
            <person name="Suzuki S."/>
            <person name="Worden A.Z."/>
            <person name="Zauner S."/>
            <person name="Barry K."/>
            <person name="Bell C."/>
            <person name="Bharti A.K."/>
            <person name="Crow J.A."/>
            <person name="Grimwood J."/>
            <person name="Kramer R."/>
            <person name="Lindquist E."/>
            <person name="Lucas S."/>
            <person name="Salamov A."/>
            <person name="McFadden G.I."/>
            <person name="Lane C.E."/>
            <person name="Keeling P.J."/>
            <person name="Gray M.W."/>
            <person name="Grigoriev I.V."/>
            <person name="Archibald J.M."/>
        </authorList>
    </citation>
    <scope>NUCLEOTIDE SEQUENCE</scope>
    <source>
        <strain evidence="8 10">CCMP2712</strain>
    </source>
</reference>
<evidence type="ECO:0000313" key="10">
    <source>
        <dbReference type="Proteomes" id="UP000011087"/>
    </source>
</evidence>
<dbReference type="EMBL" id="JH992983">
    <property type="protein sequence ID" value="EKX49084.1"/>
    <property type="molecule type" value="Genomic_DNA"/>
</dbReference>
<keyword evidence="3" id="KW-0547">Nucleotide-binding</keyword>
<dbReference type="PaxDb" id="55529-EKX49084"/>
<name>L1JLM9_GUITC</name>
<feature type="non-terminal residue" evidence="8">
    <location>
        <position position="1"/>
    </location>
</feature>
<dbReference type="GeneID" id="17305635"/>
<dbReference type="SMART" id="SM00044">
    <property type="entry name" value="CYCc"/>
    <property type="match status" value="1"/>
</dbReference>
<dbReference type="EnsemblProtists" id="EKX49084">
    <property type="protein sequence ID" value="EKX49084"/>
    <property type="gene ID" value="GUITHDRAFT_47105"/>
</dbReference>
<gene>
    <name evidence="8" type="ORF">GUITHDRAFT_47105</name>
</gene>
<dbReference type="InterPro" id="IPR001054">
    <property type="entry name" value="A/G_cyclase"/>
</dbReference>
<evidence type="ECO:0000313" key="9">
    <source>
        <dbReference type="EnsemblProtists" id="EKX49084"/>
    </source>
</evidence>
<reference evidence="10" key="2">
    <citation type="submission" date="2012-11" db="EMBL/GenBank/DDBJ databases">
        <authorList>
            <person name="Kuo A."/>
            <person name="Curtis B.A."/>
            <person name="Tanifuji G."/>
            <person name="Burki F."/>
            <person name="Gruber A."/>
            <person name="Irimia M."/>
            <person name="Maruyama S."/>
            <person name="Arias M.C."/>
            <person name="Ball S.G."/>
            <person name="Gile G.H."/>
            <person name="Hirakawa Y."/>
            <person name="Hopkins J.F."/>
            <person name="Rensing S.A."/>
            <person name="Schmutz J."/>
            <person name="Symeonidi A."/>
            <person name="Elias M."/>
            <person name="Eveleigh R.J."/>
            <person name="Herman E.K."/>
            <person name="Klute M.J."/>
            <person name="Nakayama T."/>
            <person name="Obornik M."/>
            <person name="Reyes-Prieto A."/>
            <person name="Armbrust E.V."/>
            <person name="Aves S.J."/>
            <person name="Beiko R.G."/>
            <person name="Coutinho P."/>
            <person name="Dacks J.B."/>
            <person name="Durnford D.G."/>
            <person name="Fast N.M."/>
            <person name="Green B.R."/>
            <person name="Grisdale C."/>
            <person name="Hempe F."/>
            <person name="Henrissat B."/>
            <person name="Hoppner M.P."/>
            <person name="Ishida K.-I."/>
            <person name="Kim E."/>
            <person name="Koreny L."/>
            <person name="Kroth P.G."/>
            <person name="Liu Y."/>
            <person name="Malik S.-B."/>
            <person name="Maier U.G."/>
            <person name="McRose D."/>
            <person name="Mock T."/>
            <person name="Neilson J.A."/>
            <person name="Onodera N.T."/>
            <person name="Poole A.M."/>
            <person name="Pritham E.J."/>
            <person name="Richards T.A."/>
            <person name="Rocap G."/>
            <person name="Roy S.W."/>
            <person name="Sarai C."/>
            <person name="Schaack S."/>
            <person name="Shirato S."/>
            <person name="Slamovits C.H."/>
            <person name="Spencer D.F."/>
            <person name="Suzuki S."/>
            <person name="Worden A.Z."/>
            <person name="Zauner S."/>
            <person name="Barry K."/>
            <person name="Bell C."/>
            <person name="Bharti A.K."/>
            <person name="Crow J.A."/>
            <person name="Grimwood J."/>
            <person name="Kramer R."/>
            <person name="Lindquist E."/>
            <person name="Lucas S."/>
            <person name="Salamov A."/>
            <person name="McFadden G.I."/>
            <person name="Lane C.E."/>
            <person name="Keeling P.J."/>
            <person name="Gray M.W."/>
            <person name="Grigoriev I.V."/>
            <person name="Archibald J.M."/>
        </authorList>
    </citation>
    <scope>NUCLEOTIDE SEQUENCE</scope>
    <source>
        <strain evidence="10">CCMP2712</strain>
    </source>
</reference>
<evidence type="ECO:0000259" key="7">
    <source>
        <dbReference type="PROSITE" id="PS50125"/>
    </source>
</evidence>
<feature type="non-terminal residue" evidence="8">
    <location>
        <position position="219"/>
    </location>
</feature>
<keyword evidence="10" id="KW-1185">Reference proteome</keyword>
<evidence type="ECO:0000256" key="2">
    <source>
        <dbReference type="ARBA" id="ARBA00022692"/>
    </source>
</evidence>
<dbReference type="GO" id="GO:0004383">
    <property type="term" value="F:guanylate cyclase activity"/>
    <property type="evidence" value="ECO:0007669"/>
    <property type="project" value="TreeGrafter"/>
</dbReference>
<dbReference type="Proteomes" id="UP000011087">
    <property type="component" value="Unassembled WGS sequence"/>
</dbReference>
<dbReference type="PANTHER" id="PTHR11920">
    <property type="entry name" value="GUANYLYL CYCLASE"/>
    <property type="match status" value="1"/>
</dbReference>
<dbReference type="Gene3D" id="3.30.70.1230">
    <property type="entry name" value="Nucleotide cyclase"/>
    <property type="match status" value="1"/>
</dbReference>
<evidence type="ECO:0000256" key="4">
    <source>
        <dbReference type="ARBA" id="ARBA00022989"/>
    </source>
</evidence>
<dbReference type="InterPro" id="IPR029787">
    <property type="entry name" value="Nucleotide_cyclase"/>
</dbReference>
<organism evidence="8">
    <name type="scientific">Guillardia theta (strain CCMP2712)</name>
    <name type="common">Cryptophyte</name>
    <dbReference type="NCBI Taxonomy" id="905079"/>
    <lineage>
        <taxon>Eukaryota</taxon>
        <taxon>Cryptophyceae</taxon>
        <taxon>Pyrenomonadales</taxon>
        <taxon>Geminigeraceae</taxon>
        <taxon>Guillardia</taxon>
    </lineage>
</organism>
<dbReference type="OMA" id="NICHSST"/>
<dbReference type="KEGG" id="gtt:GUITHDRAFT_47105"/>
<comment type="subcellular location">
    <subcellularLocation>
        <location evidence="1">Membrane</location>
    </subcellularLocation>
</comment>
<dbReference type="GO" id="GO:0001653">
    <property type="term" value="F:peptide receptor activity"/>
    <property type="evidence" value="ECO:0007669"/>
    <property type="project" value="TreeGrafter"/>
</dbReference>
<accession>L1JLM9</accession>
<evidence type="ECO:0000256" key="5">
    <source>
        <dbReference type="ARBA" id="ARBA00023136"/>
    </source>
</evidence>
<feature type="domain" description="Guanylate cyclase" evidence="7">
    <location>
        <begin position="45"/>
        <end position="177"/>
    </location>
</feature>
<dbReference type="InterPro" id="IPR050401">
    <property type="entry name" value="Cyclic_nucleotide_synthase"/>
</dbReference>
<dbReference type="GO" id="GO:0000166">
    <property type="term" value="F:nucleotide binding"/>
    <property type="evidence" value="ECO:0007669"/>
    <property type="project" value="UniProtKB-KW"/>
</dbReference>
<dbReference type="PROSITE" id="PS50125">
    <property type="entry name" value="GUANYLATE_CYCLASE_2"/>
    <property type="match status" value="1"/>
</dbReference>
<keyword evidence="6" id="KW-0456">Lyase</keyword>
<dbReference type="GO" id="GO:0005886">
    <property type="term" value="C:plasma membrane"/>
    <property type="evidence" value="ECO:0007669"/>
    <property type="project" value="TreeGrafter"/>
</dbReference>
<evidence type="ECO:0000256" key="3">
    <source>
        <dbReference type="ARBA" id="ARBA00022741"/>
    </source>
</evidence>
<keyword evidence="5" id="KW-0472">Membrane</keyword>
<dbReference type="PANTHER" id="PTHR11920:SF335">
    <property type="entry name" value="GUANYLATE CYCLASE"/>
    <property type="match status" value="1"/>
</dbReference>
<dbReference type="HOGENOM" id="CLU_001072_6_1_1"/>
<dbReference type="GO" id="GO:0035556">
    <property type="term" value="P:intracellular signal transduction"/>
    <property type="evidence" value="ECO:0007669"/>
    <property type="project" value="InterPro"/>
</dbReference>
<dbReference type="SUPFAM" id="SSF55073">
    <property type="entry name" value="Nucleotide cyclase"/>
    <property type="match status" value="1"/>
</dbReference>
<evidence type="ECO:0000313" key="8">
    <source>
        <dbReference type="EMBL" id="EKX49084.1"/>
    </source>
</evidence>
<proteinExistence type="predicted"/>
<dbReference type="GO" id="GO:0007168">
    <property type="term" value="P:receptor guanylyl cyclase signaling pathway"/>
    <property type="evidence" value="ECO:0007669"/>
    <property type="project" value="TreeGrafter"/>
</dbReference>
<evidence type="ECO:0000256" key="1">
    <source>
        <dbReference type="ARBA" id="ARBA00004370"/>
    </source>
</evidence>
<protein>
    <recommendedName>
        <fullName evidence="7">Guanylate cyclase domain-containing protein</fullName>
    </recommendedName>
</protein>
<keyword evidence="4" id="KW-1133">Transmembrane helix</keyword>
<dbReference type="RefSeq" id="XP_005836064.1">
    <property type="nucleotide sequence ID" value="XM_005836007.1"/>
</dbReference>
<dbReference type="GO" id="GO:0004016">
    <property type="term" value="F:adenylate cyclase activity"/>
    <property type="evidence" value="ECO:0007669"/>
    <property type="project" value="TreeGrafter"/>
</dbReference>
<evidence type="ECO:0000256" key="6">
    <source>
        <dbReference type="ARBA" id="ARBA00023239"/>
    </source>
</evidence>
<sequence>KKEYFQLNRDASRADVLLTQMFPAHVADALKRGEKVKPEEKENVTIFFSDIVNFTSISSRVSADKISHMLNTLYTAFDALVEKHGIYKLETIGDAYMAAANLVLPQEEDHALRVAGFALDAVEAASNILLDDDQPQLGTVTLRVGIHSGPVVASLIGTQKLKYTLFGDTMNVSSRMESSSLPGKIQCSKVTILRGADSHIIVTERGEIPIKGKGIMTTY</sequence>
<keyword evidence="2" id="KW-0812">Transmembrane</keyword>
<dbReference type="Pfam" id="PF00211">
    <property type="entry name" value="Guanylate_cyc"/>
    <property type="match status" value="1"/>
</dbReference>
<dbReference type="CDD" id="cd07302">
    <property type="entry name" value="CHD"/>
    <property type="match status" value="1"/>
</dbReference>
<dbReference type="OrthoDB" id="60033at2759"/>
<dbReference type="AlphaFoldDB" id="L1JLM9"/>